<feature type="region of interest" description="Disordered" evidence="6">
    <location>
        <begin position="1"/>
        <end position="48"/>
    </location>
</feature>
<dbReference type="RefSeq" id="XP_044556034.1">
    <property type="nucleotide sequence ID" value="XM_044693484.1"/>
</dbReference>
<feature type="region of interest" description="Disordered" evidence="6">
    <location>
        <begin position="793"/>
        <end position="830"/>
    </location>
</feature>
<dbReference type="Pfam" id="PF01926">
    <property type="entry name" value="MMR_HSR1"/>
    <property type="match status" value="1"/>
</dbReference>
<feature type="compositionally biased region" description="Basic and acidic residues" evidence="6">
    <location>
        <begin position="31"/>
        <end position="40"/>
    </location>
</feature>
<accession>A0AA88H3V9</accession>
<dbReference type="Gene3D" id="1.10.1580.10">
    <property type="match status" value="1"/>
</dbReference>
<dbReference type="PANTHER" id="PTHR11089:SF9">
    <property type="entry name" value="NUCLEOLAR GTP-BINDING PROTEIN 2"/>
    <property type="match status" value="1"/>
</dbReference>
<dbReference type="PROSITE" id="PS51721">
    <property type="entry name" value="G_CP"/>
    <property type="match status" value="1"/>
</dbReference>
<dbReference type="EMBL" id="PYSW02000001">
    <property type="protein sequence ID" value="KAG2394140.1"/>
    <property type="molecule type" value="Genomic_DNA"/>
</dbReference>
<evidence type="ECO:0000256" key="4">
    <source>
        <dbReference type="ARBA" id="ARBA00023242"/>
    </source>
</evidence>
<evidence type="ECO:0000256" key="6">
    <source>
        <dbReference type="SAM" id="MobiDB-lite"/>
    </source>
</evidence>
<dbReference type="InterPro" id="IPR023179">
    <property type="entry name" value="GTP-bd_ortho_bundle_sf"/>
</dbReference>
<dbReference type="InterPro" id="IPR027417">
    <property type="entry name" value="P-loop_NTPase"/>
</dbReference>
<comment type="similarity">
    <text evidence="5">Belongs to the TRAFAC class YlqF/YawG GTPase family. NOG2 subfamily.</text>
</comment>
<name>A0AA88H3V9_NAELO</name>
<comment type="subcellular location">
    <subcellularLocation>
        <location evidence="1 5">Nucleus</location>
        <location evidence="1 5">Nucleolus</location>
    </subcellularLocation>
</comment>
<feature type="compositionally biased region" description="Acidic residues" evidence="6">
    <location>
        <begin position="752"/>
        <end position="768"/>
    </location>
</feature>
<protein>
    <recommendedName>
        <fullName evidence="5">Nucleolar GTP-binding protein 2</fullName>
    </recommendedName>
</protein>
<evidence type="ECO:0000259" key="7">
    <source>
        <dbReference type="PROSITE" id="PS51721"/>
    </source>
</evidence>
<evidence type="ECO:0000256" key="3">
    <source>
        <dbReference type="ARBA" id="ARBA00023134"/>
    </source>
</evidence>
<dbReference type="Proteomes" id="UP000816034">
    <property type="component" value="Unassembled WGS sequence"/>
</dbReference>
<organism evidence="8 9">
    <name type="scientific">Naegleria lovaniensis</name>
    <name type="common">Amoeba</name>
    <dbReference type="NCBI Taxonomy" id="51637"/>
    <lineage>
        <taxon>Eukaryota</taxon>
        <taxon>Discoba</taxon>
        <taxon>Heterolobosea</taxon>
        <taxon>Tetramitia</taxon>
        <taxon>Eutetramitia</taxon>
        <taxon>Vahlkampfiidae</taxon>
        <taxon>Naegleria</taxon>
    </lineage>
</organism>
<dbReference type="FunFam" id="3.40.50.300:FF:000559">
    <property type="entry name" value="Nuclear/nucleolar GTPase 2"/>
    <property type="match status" value="1"/>
</dbReference>
<feature type="compositionally biased region" description="Basic and acidic residues" evidence="6">
    <location>
        <begin position="640"/>
        <end position="653"/>
    </location>
</feature>
<keyword evidence="2 5" id="KW-0547">Nucleotide-binding</keyword>
<evidence type="ECO:0000256" key="5">
    <source>
        <dbReference type="RuleBase" id="RU364023"/>
    </source>
</evidence>
<dbReference type="Pfam" id="PF08153">
    <property type="entry name" value="NGP1NT"/>
    <property type="match status" value="2"/>
</dbReference>
<dbReference type="InterPro" id="IPR012971">
    <property type="entry name" value="NOG2_N_dom"/>
</dbReference>
<dbReference type="InterPro" id="IPR006073">
    <property type="entry name" value="GTP-bd"/>
</dbReference>
<feature type="compositionally biased region" description="Basic and acidic residues" evidence="6">
    <location>
        <begin position="798"/>
        <end position="808"/>
    </location>
</feature>
<proteinExistence type="inferred from homology"/>
<dbReference type="PANTHER" id="PTHR11089">
    <property type="entry name" value="GTP-BINDING PROTEIN-RELATED"/>
    <property type="match status" value="1"/>
</dbReference>
<reference evidence="8 9" key="1">
    <citation type="journal article" date="2018" name="BMC Genomics">
        <title>The genome of Naegleria lovaniensis, the basis for a comparative approach to unravel pathogenicity factors of the human pathogenic amoeba N. fowleri.</title>
        <authorList>
            <person name="Liechti N."/>
            <person name="Schurch N."/>
            <person name="Bruggmann R."/>
            <person name="Wittwer M."/>
        </authorList>
    </citation>
    <scope>NUCLEOTIDE SEQUENCE [LARGE SCALE GENOMIC DNA]</scope>
    <source>
        <strain evidence="8 9">ATCC 30569</strain>
    </source>
</reference>
<evidence type="ECO:0000313" key="9">
    <source>
        <dbReference type="Proteomes" id="UP000816034"/>
    </source>
</evidence>
<sequence>MPASSKKVKVPNVLSKNTTKQQRKSNSHSLDQNRKVDKSKIGKGPTQLRSRSTIKRLLMYTSKVKRNEDGEIIKGYVTPKSQQIKKGEMARVAPDRTLFGNTRVIGQQEMSKFRQALEKKIHDPYTILLKRSKVPISLLQANTKDTSASSSISLASSNSTNNVKPTNVGGETLIPSNDNIHALHQNSTFQIKRQINFQETFGQKAQRKKPTLLFTDLAELSHQVEKKQQEYQPIKDKKQMYVPNEYYYLHKEGTDSHDVSSVLASSGFVRSQLYDPCTQRGTSKRIWSELYKVVDSSDVLLIVLDARDPIGTRCYHIEQYLKKEKPHKHVVFILNKCDLVPTWVTVRWVKILSQEYPCLAFHASVQNPFGKGALIQLLRQYAQVHRDKPSISVGLIGYPNVGKSSVINTLRKKKVCKAAPIPGETKVWQYVALMRRIFLIDCPGVVHTTDNEEQYRLKNQYNTSEQDEHYQYMNRVADNVLKGVVRVETVTPDELIDVIRVILHRMKPEYVQRTYQILTWKDHYDFLTQLAYRSGKINKGGSPDLHTVAKKIVQDWQRGRIPWFIVPPFEDDIDKAEMKNLKKELEDKKKNPLLNHNIKQLFYKLKTDEQLSAVYSKHDLKGIGIIPEDKQEAIMQELAKPSKEQMKKIEKQNAKKKKLLSKEGLNSKNNDQENDEDDDDENDEHAEVQHDEEDEVVDWDEVYAQFNDKEVMDDDENDEVDEDGEDDDDLEEMNGSEFIEDEAEEDNHAVESDDDNEDAEEDGIEEENERPVKPLVNMKPVKVKSLSKLDILNRIKKQRESSSEKKEVQPPATKSDNVYIPKALRNKLKK</sequence>
<gene>
    <name evidence="8" type="ORF">C9374_003904</name>
</gene>
<evidence type="ECO:0000313" key="8">
    <source>
        <dbReference type="EMBL" id="KAG2394140.1"/>
    </source>
</evidence>
<feature type="domain" description="CP-type G" evidence="7">
    <location>
        <begin position="287"/>
        <end position="448"/>
    </location>
</feature>
<feature type="region of interest" description="Disordered" evidence="6">
    <location>
        <begin position="640"/>
        <end position="780"/>
    </location>
</feature>
<dbReference type="Gene3D" id="3.40.50.300">
    <property type="entry name" value="P-loop containing nucleotide triphosphate hydrolases"/>
    <property type="match status" value="1"/>
</dbReference>
<feature type="compositionally biased region" description="Acidic residues" evidence="6">
    <location>
        <begin position="672"/>
        <end position="701"/>
    </location>
</feature>
<evidence type="ECO:0000256" key="2">
    <source>
        <dbReference type="ARBA" id="ARBA00022741"/>
    </source>
</evidence>
<feature type="compositionally biased region" description="Acidic residues" evidence="6">
    <location>
        <begin position="711"/>
        <end position="745"/>
    </location>
</feature>
<keyword evidence="3 5" id="KW-0342">GTP-binding</keyword>
<evidence type="ECO:0000256" key="1">
    <source>
        <dbReference type="ARBA" id="ARBA00004604"/>
    </source>
</evidence>
<dbReference type="PRINTS" id="PR00326">
    <property type="entry name" value="GTP1OBG"/>
</dbReference>
<keyword evidence="4 5" id="KW-0539">Nucleus</keyword>
<dbReference type="SUPFAM" id="SSF52540">
    <property type="entry name" value="P-loop containing nucleoside triphosphate hydrolases"/>
    <property type="match status" value="1"/>
</dbReference>
<dbReference type="AlphaFoldDB" id="A0AA88H3V9"/>
<dbReference type="CDD" id="cd01858">
    <property type="entry name" value="NGP_1"/>
    <property type="match status" value="1"/>
</dbReference>
<dbReference type="InterPro" id="IPR050755">
    <property type="entry name" value="TRAFAC_YlqF/YawG_RiboMat"/>
</dbReference>
<dbReference type="InterPro" id="IPR030378">
    <property type="entry name" value="G_CP_dom"/>
</dbReference>
<dbReference type="GO" id="GO:0005525">
    <property type="term" value="F:GTP binding"/>
    <property type="evidence" value="ECO:0007669"/>
    <property type="project" value="UniProtKB-KW"/>
</dbReference>
<keyword evidence="9" id="KW-1185">Reference proteome</keyword>
<comment type="caution">
    <text evidence="8">The sequence shown here is derived from an EMBL/GenBank/DDBJ whole genome shotgun (WGS) entry which is preliminary data.</text>
</comment>
<dbReference type="InterPro" id="IPR024929">
    <property type="entry name" value="GNL2_CP_dom"/>
</dbReference>
<comment type="function">
    <text evidence="5">GTPase that associates with pre-60S ribosomal subunits in the nucleolus and is required for their nuclear export and maturation.</text>
</comment>
<dbReference type="GO" id="GO:0005730">
    <property type="term" value="C:nucleolus"/>
    <property type="evidence" value="ECO:0007669"/>
    <property type="project" value="UniProtKB-SubCell"/>
</dbReference>
<dbReference type="GeneID" id="68096359"/>